<feature type="transmembrane region" description="Helical" evidence="1">
    <location>
        <begin position="33"/>
        <end position="57"/>
    </location>
</feature>
<dbReference type="Pfam" id="PF01882">
    <property type="entry name" value="DUF58"/>
    <property type="match status" value="1"/>
</dbReference>
<evidence type="ECO:0000256" key="1">
    <source>
        <dbReference type="SAM" id="Phobius"/>
    </source>
</evidence>
<dbReference type="EMBL" id="CP071060">
    <property type="protein sequence ID" value="QSI76379.1"/>
    <property type="molecule type" value="Genomic_DNA"/>
</dbReference>
<evidence type="ECO:0000313" key="4">
    <source>
        <dbReference type="EMBL" id="QSI76379.1"/>
    </source>
</evidence>
<keyword evidence="2" id="KW-0732">Signal</keyword>
<reference evidence="4 5" key="1">
    <citation type="submission" date="2021-02" db="EMBL/GenBank/DDBJ databases">
        <title>Niveibacterium changnyeongensis HC41.</title>
        <authorList>
            <person name="Kang M."/>
        </authorList>
    </citation>
    <scope>NUCLEOTIDE SEQUENCE [LARGE SCALE GENOMIC DNA]</scope>
    <source>
        <strain evidence="4 5">HC41</strain>
    </source>
</reference>
<accession>A0ABX7M4K2</accession>
<feature type="signal peptide" evidence="2">
    <location>
        <begin position="1"/>
        <end position="16"/>
    </location>
</feature>
<dbReference type="SUPFAM" id="SSF53300">
    <property type="entry name" value="vWA-like"/>
    <property type="match status" value="1"/>
</dbReference>
<dbReference type="InterPro" id="IPR036465">
    <property type="entry name" value="vWFA_dom_sf"/>
</dbReference>
<dbReference type="InterPro" id="IPR002881">
    <property type="entry name" value="DUF58"/>
</dbReference>
<name>A0ABX7M4K2_9RHOO</name>
<dbReference type="Proteomes" id="UP000663570">
    <property type="component" value="Chromosome"/>
</dbReference>
<sequence>MLLPSRTLLLSVAALAAAALAAAALAPTLWPWLLPAWLIVAAGLAVLAAVDAALSWWEHAPSAARRVEHALPLGESSPVTLTIGWHGKRPRSASVCDHAPAACDMHGMPVAIQLSASRAAVVTYRLHPKARGEHHFGPVALRVRSPLGLWQRQHRIDVANRVRVYPNFTVYSRHALLAADARSAASGVLKRRRRGQGLDFEQLREYREGDSPRQVDWRATSRLGKLISREYQDERDQRIILMLDAGRRMGARDGSLSHFDHALDALLLLAQVGLRHGDAVGLHTLGGHSRMLAPHKSRSTLTRILDAVYDLEPTLEASDFEKAAQQLLARDKKRALVVILTNLRDEDDDNLLAAARLLGSRHLVLVASLRERALDAIVDMPVGDLDSAALHGAAHDYRSRREACFRRLRQAGVLCLDTTPESLAITTVNRYLAVKAEGRL</sequence>
<keyword evidence="1" id="KW-0472">Membrane</keyword>
<evidence type="ECO:0000313" key="5">
    <source>
        <dbReference type="Proteomes" id="UP000663570"/>
    </source>
</evidence>
<dbReference type="PANTHER" id="PTHR33608:SF3">
    <property type="entry name" value="SLR2013 PROTEIN"/>
    <property type="match status" value="1"/>
</dbReference>
<proteinExistence type="predicted"/>
<evidence type="ECO:0000256" key="2">
    <source>
        <dbReference type="SAM" id="SignalP"/>
    </source>
</evidence>
<evidence type="ECO:0000259" key="3">
    <source>
        <dbReference type="Pfam" id="PF01882"/>
    </source>
</evidence>
<keyword evidence="1" id="KW-1133">Transmembrane helix</keyword>
<organism evidence="4 5">
    <name type="scientific">Niveibacterium microcysteis</name>
    <dbReference type="NCBI Taxonomy" id="2811415"/>
    <lineage>
        <taxon>Bacteria</taxon>
        <taxon>Pseudomonadati</taxon>
        <taxon>Pseudomonadota</taxon>
        <taxon>Betaproteobacteria</taxon>
        <taxon>Rhodocyclales</taxon>
        <taxon>Rhodocyclaceae</taxon>
        <taxon>Niveibacterium</taxon>
    </lineage>
</organism>
<dbReference type="PANTHER" id="PTHR33608">
    <property type="entry name" value="BLL2464 PROTEIN"/>
    <property type="match status" value="1"/>
</dbReference>
<dbReference type="RefSeq" id="WP_206254078.1">
    <property type="nucleotide sequence ID" value="NZ_CP071060.1"/>
</dbReference>
<feature type="domain" description="DUF58" evidence="3">
    <location>
        <begin position="203"/>
        <end position="389"/>
    </location>
</feature>
<dbReference type="Gene3D" id="3.40.50.410">
    <property type="entry name" value="von Willebrand factor, type A domain"/>
    <property type="match status" value="1"/>
</dbReference>
<keyword evidence="5" id="KW-1185">Reference proteome</keyword>
<protein>
    <submittedName>
        <fullName evidence="4">DUF58 domain-containing protein</fullName>
    </submittedName>
</protein>
<gene>
    <name evidence="4" type="ORF">JY500_18230</name>
</gene>
<feature type="chain" id="PRO_5046091287" evidence="2">
    <location>
        <begin position="17"/>
        <end position="440"/>
    </location>
</feature>
<keyword evidence="1" id="KW-0812">Transmembrane</keyword>